<keyword evidence="2" id="KW-0808">Transferase</keyword>
<organism evidence="2 3">
    <name type="scientific">Rhizobium paranaense</name>
    <dbReference type="NCBI Taxonomy" id="1650438"/>
    <lineage>
        <taxon>Bacteria</taxon>
        <taxon>Pseudomonadati</taxon>
        <taxon>Pseudomonadota</taxon>
        <taxon>Alphaproteobacteria</taxon>
        <taxon>Hyphomicrobiales</taxon>
        <taxon>Rhizobiaceae</taxon>
        <taxon>Rhizobium/Agrobacterium group</taxon>
        <taxon>Rhizobium</taxon>
    </lineage>
</organism>
<dbReference type="PANTHER" id="PTHR43233">
    <property type="entry name" value="FAMILY N-ACETYLTRANSFERASE, PUTATIVE (AFU_ORTHOLOGUE AFUA_6G03350)-RELATED"/>
    <property type="match status" value="1"/>
</dbReference>
<dbReference type="EMBL" id="JACHBI010000010">
    <property type="protein sequence ID" value="MBB5576107.1"/>
    <property type="molecule type" value="Genomic_DNA"/>
</dbReference>
<dbReference type="GO" id="GO:0016747">
    <property type="term" value="F:acyltransferase activity, transferring groups other than amino-acyl groups"/>
    <property type="evidence" value="ECO:0007669"/>
    <property type="project" value="InterPro"/>
</dbReference>
<name>A0A7W9D391_9HYPH</name>
<dbReference type="InterPro" id="IPR000182">
    <property type="entry name" value="GNAT_dom"/>
</dbReference>
<accession>A0A7W9D391</accession>
<dbReference type="InterPro" id="IPR016181">
    <property type="entry name" value="Acyl_CoA_acyltransferase"/>
</dbReference>
<feature type="domain" description="N-acetyltransferase" evidence="1">
    <location>
        <begin position="17"/>
        <end position="152"/>
    </location>
</feature>
<gene>
    <name evidence="2" type="ORF">GGD50_004742</name>
</gene>
<reference evidence="2 3" key="1">
    <citation type="submission" date="2020-08" db="EMBL/GenBank/DDBJ databases">
        <title>Genomic Encyclopedia of Type Strains, Phase IV (KMG-V): Genome sequencing to study the core and pangenomes of soil and plant-associated prokaryotes.</title>
        <authorList>
            <person name="Whitman W."/>
        </authorList>
    </citation>
    <scope>NUCLEOTIDE SEQUENCE [LARGE SCALE GENOMIC DNA]</scope>
    <source>
        <strain evidence="2 3">SEMIA 4064</strain>
    </source>
</reference>
<sequence length="154" mass="17236">MTSLTDLPVFEAKHEGYTLSTDRGRLDADRVHRYLAEESYWARGLDRALLERALAGSLPVAIYAPNGDFAAFARVVTDLAVFAYLRDVFTLPEHRGRGLATFLATAIRTHPELKTVGTWMLATRDAHAVYARAGFTPVPHPEYYMSIRKPTDNP</sequence>
<evidence type="ECO:0000313" key="3">
    <source>
        <dbReference type="Proteomes" id="UP000549882"/>
    </source>
</evidence>
<keyword evidence="3" id="KW-1185">Reference proteome</keyword>
<dbReference type="Gene3D" id="3.40.630.30">
    <property type="match status" value="1"/>
</dbReference>
<dbReference type="CDD" id="cd04301">
    <property type="entry name" value="NAT_SF"/>
    <property type="match status" value="1"/>
</dbReference>
<dbReference type="Pfam" id="PF13508">
    <property type="entry name" value="Acetyltransf_7"/>
    <property type="match status" value="1"/>
</dbReference>
<evidence type="ECO:0000313" key="2">
    <source>
        <dbReference type="EMBL" id="MBB5576107.1"/>
    </source>
</evidence>
<dbReference type="RefSeq" id="WP_183939731.1">
    <property type="nucleotide sequence ID" value="NZ_JACHBI010000010.1"/>
</dbReference>
<protein>
    <submittedName>
        <fullName evidence="2">GNAT superfamily N-acetyltransferase</fullName>
    </submittedName>
</protein>
<dbReference type="AlphaFoldDB" id="A0A7W9D391"/>
<dbReference type="SUPFAM" id="SSF55729">
    <property type="entry name" value="Acyl-CoA N-acyltransferases (Nat)"/>
    <property type="match status" value="1"/>
</dbReference>
<dbReference type="PANTHER" id="PTHR43233:SF1">
    <property type="entry name" value="FAMILY N-ACETYLTRANSFERASE, PUTATIVE (AFU_ORTHOLOGUE AFUA_6G03350)-RELATED"/>
    <property type="match status" value="1"/>
</dbReference>
<dbReference type="PROSITE" id="PS51186">
    <property type="entry name" value="GNAT"/>
    <property type="match status" value="1"/>
</dbReference>
<dbReference type="InterPro" id="IPR053144">
    <property type="entry name" value="Acetyltransferase_Butenolide"/>
</dbReference>
<comment type="caution">
    <text evidence="2">The sequence shown here is derived from an EMBL/GenBank/DDBJ whole genome shotgun (WGS) entry which is preliminary data.</text>
</comment>
<evidence type="ECO:0000259" key="1">
    <source>
        <dbReference type="PROSITE" id="PS51186"/>
    </source>
</evidence>
<proteinExistence type="predicted"/>
<dbReference type="Proteomes" id="UP000549882">
    <property type="component" value="Unassembled WGS sequence"/>
</dbReference>